<accession>A0AA88J607</accession>
<sequence>MSTHPSPSPPPPRARHTTDNHHTSSSSPHHTSTTVCTIPIVIAELAKNFGQRERHGGRQQQRTLSILRKGTEQLLLNSSSPTPCAVAY</sequence>
<evidence type="ECO:0000313" key="3">
    <source>
        <dbReference type="Proteomes" id="UP001187192"/>
    </source>
</evidence>
<organism evidence="2 3">
    <name type="scientific">Ficus carica</name>
    <name type="common">Common fig</name>
    <dbReference type="NCBI Taxonomy" id="3494"/>
    <lineage>
        <taxon>Eukaryota</taxon>
        <taxon>Viridiplantae</taxon>
        <taxon>Streptophyta</taxon>
        <taxon>Embryophyta</taxon>
        <taxon>Tracheophyta</taxon>
        <taxon>Spermatophyta</taxon>
        <taxon>Magnoliopsida</taxon>
        <taxon>eudicotyledons</taxon>
        <taxon>Gunneridae</taxon>
        <taxon>Pentapetalae</taxon>
        <taxon>rosids</taxon>
        <taxon>fabids</taxon>
        <taxon>Rosales</taxon>
        <taxon>Moraceae</taxon>
        <taxon>Ficeae</taxon>
        <taxon>Ficus</taxon>
    </lineage>
</organism>
<feature type="compositionally biased region" description="Pro residues" evidence="1">
    <location>
        <begin position="1"/>
        <end position="12"/>
    </location>
</feature>
<feature type="compositionally biased region" description="Low complexity" evidence="1">
    <location>
        <begin position="23"/>
        <end position="34"/>
    </location>
</feature>
<name>A0AA88J607_FICCA</name>
<evidence type="ECO:0000256" key="1">
    <source>
        <dbReference type="SAM" id="MobiDB-lite"/>
    </source>
</evidence>
<dbReference type="AlphaFoldDB" id="A0AA88J607"/>
<dbReference type="Proteomes" id="UP001187192">
    <property type="component" value="Unassembled WGS sequence"/>
</dbReference>
<reference evidence="2" key="1">
    <citation type="submission" date="2023-07" db="EMBL/GenBank/DDBJ databases">
        <title>draft genome sequence of fig (Ficus carica).</title>
        <authorList>
            <person name="Takahashi T."/>
            <person name="Nishimura K."/>
        </authorList>
    </citation>
    <scope>NUCLEOTIDE SEQUENCE</scope>
</reference>
<gene>
    <name evidence="2" type="ORF">TIFTF001_032601</name>
</gene>
<keyword evidence="3" id="KW-1185">Reference proteome</keyword>
<evidence type="ECO:0000313" key="2">
    <source>
        <dbReference type="EMBL" id="GMN63514.1"/>
    </source>
</evidence>
<proteinExistence type="predicted"/>
<protein>
    <submittedName>
        <fullName evidence="2">Uncharacterized protein</fullName>
    </submittedName>
</protein>
<dbReference type="EMBL" id="BTGU01000151">
    <property type="protein sequence ID" value="GMN63514.1"/>
    <property type="molecule type" value="Genomic_DNA"/>
</dbReference>
<comment type="caution">
    <text evidence="2">The sequence shown here is derived from an EMBL/GenBank/DDBJ whole genome shotgun (WGS) entry which is preliminary data.</text>
</comment>
<feature type="region of interest" description="Disordered" evidence="1">
    <location>
        <begin position="1"/>
        <end position="35"/>
    </location>
</feature>